<reference evidence="9 10" key="1">
    <citation type="submission" date="2013-03" db="EMBL/GenBank/DDBJ databases">
        <title>The Genome Sequence of Enterococcus dispar ATCC_51266 (Illumina only assembly).</title>
        <authorList>
            <consortium name="The Broad Institute Genomics Platform"/>
            <consortium name="The Broad Institute Genome Sequencing Center for Infectious Disease"/>
            <person name="Earl A."/>
            <person name="Russ C."/>
            <person name="Gilmore M."/>
            <person name="Surin D."/>
            <person name="Walker B."/>
            <person name="Young S."/>
            <person name="Zeng Q."/>
            <person name="Gargeya S."/>
            <person name="Fitzgerald M."/>
            <person name="Haas B."/>
            <person name="Abouelleil A."/>
            <person name="Allen A.W."/>
            <person name="Alvarado L."/>
            <person name="Arachchi H.M."/>
            <person name="Berlin A.M."/>
            <person name="Chapman S.B."/>
            <person name="Gainer-Dewar J."/>
            <person name="Goldberg J."/>
            <person name="Griggs A."/>
            <person name="Gujja S."/>
            <person name="Hansen M."/>
            <person name="Howarth C."/>
            <person name="Imamovic A."/>
            <person name="Ireland A."/>
            <person name="Larimer J."/>
            <person name="McCowan C."/>
            <person name="Murphy C."/>
            <person name="Pearson M."/>
            <person name="Poon T.W."/>
            <person name="Priest M."/>
            <person name="Roberts A."/>
            <person name="Saif S."/>
            <person name="Shea T."/>
            <person name="Sisk P."/>
            <person name="Sykes S."/>
            <person name="Wortman J."/>
            <person name="Nusbaum C."/>
            <person name="Birren B."/>
        </authorList>
    </citation>
    <scope>NUCLEOTIDE SEQUENCE [LARGE SCALE GENOMIC DNA]</scope>
    <source>
        <strain evidence="9 10">ATCC 51266</strain>
    </source>
</reference>
<evidence type="ECO:0000256" key="7">
    <source>
        <dbReference type="SAM" id="Phobius"/>
    </source>
</evidence>
<dbReference type="Pfam" id="PF07690">
    <property type="entry name" value="MFS_1"/>
    <property type="match status" value="1"/>
</dbReference>
<dbReference type="PROSITE" id="PS50850">
    <property type="entry name" value="MFS"/>
    <property type="match status" value="1"/>
</dbReference>
<dbReference type="PRINTS" id="PR01035">
    <property type="entry name" value="TCRTETA"/>
</dbReference>
<feature type="transmembrane region" description="Helical" evidence="7">
    <location>
        <begin position="371"/>
        <end position="391"/>
    </location>
</feature>
<dbReference type="InterPro" id="IPR020846">
    <property type="entry name" value="MFS_dom"/>
</dbReference>
<feature type="transmembrane region" description="Helical" evidence="7">
    <location>
        <begin position="48"/>
        <end position="67"/>
    </location>
</feature>
<feature type="transmembrane region" description="Helical" evidence="7">
    <location>
        <begin position="209"/>
        <end position="231"/>
    </location>
</feature>
<proteinExistence type="inferred from homology"/>
<dbReference type="STRING" id="44009.RV01_GL000694"/>
<dbReference type="AlphaFoldDB" id="S0KG22"/>
<protein>
    <recommendedName>
        <fullName evidence="8">Major facilitator superfamily (MFS) profile domain-containing protein</fullName>
    </recommendedName>
</protein>
<dbReference type="eggNOG" id="COG2814">
    <property type="taxonomic scope" value="Bacteria"/>
</dbReference>
<dbReference type="HOGENOM" id="CLU_001265_10_11_9"/>
<feature type="transmembrane region" description="Helical" evidence="7">
    <location>
        <begin position="285"/>
        <end position="305"/>
    </location>
</feature>
<dbReference type="RefSeq" id="WP_016171470.1">
    <property type="nucleotide sequence ID" value="NZ_ASWK01000001.1"/>
</dbReference>
<dbReference type="InterPro" id="IPR005829">
    <property type="entry name" value="Sugar_transporter_CS"/>
</dbReference>
<keyword evidence="6 7" id="KW-0472">Membrane</keyword>
<evidence type="ECO:0000313" key="9">
    <source>
        <dbReference type="EMBL" id="EOT43687.1"/>
    </source>
</evidence>
<dbReference type="InterPro" id="IPR011701">
    <property type="entry name" value="MFS"/>
</dbReference>
<dbReference type="SUPFAM" id="SSF103473">
    <property type="entry name" value="MFS general substrate transporter"/>
    <property type="match status" value="1"/>
</dbReference>
<gene>
    <name evidence="9" type="ORF">OMK_00243</name>
</gene>
<evidence type="ECO:0000256" key="1">
    <source>
        <dbReference type="ARBA" id="ARBA00004651"/>
    </source>
</evidence>
<feature type="transmembrane region" description="Helical" evidence="7">
    <location>
        <begin position="311"/>
        <end position="334"/>
    </location>
</feature>
<evidence type="ECO:0000256" key="3">
    <source>
        <dbReference type="ARBA" id="ARBA00022448"/>
    </source>
</evidence>
<sequence length="402" mass="43601">MNHNNVNKHALIFGFISVFLTGVGLTIVNPVIPFLVVPYVNESQQATIVTFLAAAYAAALFLAAPILGNLSDRFGRRPVLLISLLGAALGYLIFGIGGSLALLFLGRIIDGLTGGEIAALFAYFADITPPQKRTRFFGWISATVGIGTALGPVIGGILANWGNNMPFFVGAVICLLNATYGFIFMPETLPLDKRKQKITWHHLNPLQQLIKILTLPVINRILFTGFLLWLPNGGLQAIFSQFSIDTFAWKPTLIGVMFAMIGILDIFSQTLIMPVLLRHFSDQKIISLGMIAEIFGYFFIGMAYLAHTSSIFVGGMILFSLGDAIFCPAFNGLLSKMTAENSQGQVQGGAQSIQALARIIGPLLIGQLYRITPISPAIAGVFFILCALLFLKHQKLPVPLEK</sequence>
<dbReference type="GO" id="GO:0005886">
    <property type="term" value="C:plasma membrane"/>
    <property type="evidence" value="ECO:0007669"/>
    <property type="project" value="UniProtKB-SubCell"/>
</dbReference>
<feature type="transmembrane region" description="Helical" evidence="7">
    <location>
        <begin position="251"/>
        <end position="273"/>
    </location>
</feature>
<keyword evidence="10" id="KW-1185">Reference proteome</keyword>
<dbReference type="PROSITE" id="PS00216">
    <property type="entry name" value="SUGAR_TRANSPORT_1"/>
    <property type="match status" value="1"/>
</dbReference>
<dbReference type="Gene3D" id="1.20.1250.20">
    <property type="entry name" value="MFS general substrate transporter like domains"/>
    <property type="match status" value="1"/>
</dbReference>
<dbReference type="PANTHER" id="PTHR23504">
    <property type="entry name" value="MAJOR FACILITATOR SUPERFAMILY DOMAIN-CONTAINING PROTEIN 10"/>
    <property type="match status" value="1"/>
</dbReference>
<keyword evidence="5 7" id="KW-1133">Transmembrane helix</keyword>
<feature type="transmembrane region" description="Helical" evidence="7">
    <location>
        <begin position="104"/>
        <end position="124"/>
    </location>
</feature>
<feature type="transmembrane region" description="Helical" evidence="7">
    <location>
        <begin position="79"/>
        <end position="98"/>
    </location>
</feature>
<keyword evidence="4 7" id="KW-0812">Transmembrane</keyword>
<dbReference type="EMBL" id="AHYR01000002">
    <property type="protein sequence ID" value="EOT43687.1"/>
    <property type="molecule type" value="Genomic_DNA"/>
</dbReference>
<name>S0KG22_9ENTE</name>
<accession>S0KG22</accession>
<dbReference type="GO" id="GO:0022857">
    <property type="term" value="F:transmembrane transporter activity"/>
    <property type="evidence" value="ECO:0007669"/>
    <property type="project" value="InterPro"/>
</dbReference>
<evidence type="ECO:0000313" key="10">
    <source>
        <dbReference type="Proteomes" id="UP000014127"/>
    </source>
</evidence>
<comment type="subcellular location">
    <subcellularLocation>
        <location evidence="1">Cell membrane</location>
        <topology evidence="1">Multi-pass membrane protein</topology>
    </subcellularLocation>
</comment>
<comment type="caution">
    <text evidence="9">The sequence shown here is derived from an EMBL/GenBank/DDBJ whole genome shotgun (WGS) entry which is preliminary data.</text>
</comment>
<dbReference type="InterPro" id="IPR036259">
    <property type="entry name" value="MFS_trans_sf"/>
</dbReference>
<evidence type="ECO:0000256" key="4">
    <source>
        <dbReference type="ARBA" id="ARBA00022692"/>
    </source>
</evidence>
<dbReference type="Proteomes" id="UP000014127">
    <property type="component" value="Unassembled WGS sequence"/>
</dbReference>
<feature type="transmembrane region" description="Helical" evidence="7">
    <location>
        <begin position="12"/>
        <end position="36"/>
    </location>
</feature>
<evidence type="ECO:0000259" key="8">
    <source>
        <dbReference type="PROSITE" id="PS50850"/>
    </source>
</evidence>
<evidence type="ECO:0000256" key="6">
    <source>
        <dbReference type="ARBA" id="ARBA00023136"/>
    </source>
</evidence>
<keyword evidence="3" id="KW-0813">Transport</keyword>
<feature type="domain" description="Major facilitator superfamily (MFS) profile" evidence="8">
    <location>
        <begin position="10"/>
        <end position="395"/>
    </location>
</feature>
<evidence type="ECO:0000256" key="5">
    <source>
        <dbReference type="ARBA" id="ARBA00022989"/>
    </source>
</evidence>
<feature type="transmembrane region" description="Helical" evidence="7">
    <location>
        <begin position="136"/>
        <end position="161"/>
    </location>
</feature>
<comment type="similarity">
    <text evidence="2">Belongs to the major facilitator superfamily. TCR/Tet family.</text>
</comment>
<evidence type="ECO:0000256" key="2">
    <source>
        <dbReference type="ARBA" id="ARBA00007520"/>
    </source>
</evidence>
<organism evidence="9 10">
    <name type="scientific">Enterococcus dispar ATCC 51266</name>
    <dbReference type="NCBI Taxonomy" id="1139219"/>
    <lineage>
        <taxon>Bacteria</taxon>
        <taxon>Bacillati</taxon>
        <taxon>Bacillota</taxon>
        <taxon>Bacilli</taxon>
        <taxon>Lactobacillales</taxon>
        <taxon>Enterococcaceae</taxon>
        <taxon>Enterococcus</taxon>
    </lineage>
</organism>
<dbReference type="PATRIC" id="fig|1139219.3.peg.237"/>
<feature type="transmembrane region" description="Helical" evidence="7">
    <location>
        <begin position="167"/>
        <end position="189"/>
    </location>
</feature>
<dbReference type="OrthoDB" id="9793283at2"/>
<dbReference type="InterPro" id="IPR001958">
    <property type="entry name" value="Tet-R_TetA/multi-R_MdtG-like"/>
</dbReference>
<dbReference type="PANTHER" id="PTHR23504:SF15">
    <property type="entry name" value="MAJOR FACILITATOR SUPERFAMILY (MFS) PROFILE DOMAIN-CONTAINING PROTEIN"/>
    <property type="match status" value="1"/>
</dbReference>